<feature type="region of interest" description="Disordered" evidence="5">
    <location>
        <begin position="291"/>
        <end position="357"/>
    </location>
</feature>
<keyword evidence="4" id="KW-0539">Nucleus</keyword>
<organism evidence="7 8">
    <name type="scientific">Peltaster fructicola</name>
    <dbReference type="NCBI Taxonomy" id="286661"/>
    <lineage>
        <taxon>Eukaryota</taxon>
        <taxon>Fungi</taxon>
        <taxon>Dikarya</taxon>
        <taxon>Ascomycota</taxon>
        <taxon>Pezizomycotina</taxon>
        <taxon>Dothideomycetes</taxon>
        <taxon>Dothideomycetes incertae sedis</taxon>
        <taxon>Peltaster</taxon>
    </lineage>
</organism>
<dbReference type="InterPro" id="IPR002347">
    <property type="entry name" value="SDR_fam"/>
</dbReference>
<feature type="domain" description="Xylanolytic transcriptional activator regulatory" evidence="6">
    <location>
        <begin position="463"/>
        <end position="575"/>
    </location>
</feature>
<evidence type="ECO:0000313" key="7">
    <source>
        <dbReference type="EMBL" id="QIW96071.1"/>
    </source>
</evidence>
<dbReference type="SUPFAM" id="SSF51735">
    <property type="entry name" value="NAD(P)-binding Rossmann-fold domains"/>
    <property type="match status" value="1"/>
</dbReference>
<dbReference type="CDD" id="cd12148">
    <property type="entry name" value="fungal_TF_MHR"/>
    <property type="match status" value="1"/>
</dbReference>
<comment type="similarity">
    <text evidence="1">Belongs to the short-chain dehydrogenases/reductases (SDR) family.</text>
</comment>
<dbReference type="Pfam" id="PF13561">
    <property type="entry name" value="adh_short_C2"/>
    <property type="match status" value="1"/>
</dbReference>
<evidence type="ECO:0000256" key="4">
    <source>
        <dbReference type="ARBA" id="ARBA00023242"/>
    </source>
</evidence>
<evidence type="ECO:0000256" key="2">
    <source>
        <dbReference type="ARBA" id="ARBA00022857"/>
    </source>
</evidence>
<protein>
    <recommendedName>
        <fullName evidence="6">Xylanolytic transcriptional activator regulatory domain-containing protein</fullName>
    </recommendedName>
</protein>
<dbReference type="GO" id="GO:0016616">
    <property type="term" value="F:oxidoreductase activity, acting on the CH-OH group of donors, NAD or NADP as acceptor"/>
    <property type="evidence" value="ECO:0007669"/>
    <property type="project" value="UniProtKB-ARBA"/>
</dbReference>
<keyword evidence="3" id="KW-0560">Oxidoreductase</keyword>
<dbReference type="Gene3D" id="3.40.50.720">
    <property type="entry name" value="NAD(P)-binding Rossmann-like Domain"/>
    <property type="match status" value="1"/>
</dbReference>
<evidence type="ECO:0000259" key="6">
    <source>
        <dbReference type="Pfam" id="PF04082"/>
    </source>
</evidence>
<dbReference type="OrthoDB" id="417891at2759"/>
<dbReference type="Pfam" id="PF04082">
    <property type="entry name" value="Fungal_trans"/>
    <property type="match status" value="1"/>
</dbReference>
<evidence type="ECO:0000313" key="8">
    <source>
        <dbReference type="Proteomes" id="UP000503462"/>
    </source>
</evidence>
<keyword evidence="2" id="KW-0521">NADP</keyword>
<name>A0A6H0XMT7_9PEZI</name>
<dbReference type="PANTHER" id="PTHR43008:SF4">
    <property type="entry name" value="CHAIN DEHYDROGENASE, PUTATIVE (AFU_ORTHOLOGUE AFUA_4G08710)-RELATED"/>
    <property type="match status" value="1"/>
</dbReference>
<evidence type="ECO:0000256" key="3">
    <source>
        <dbReference type="ARBA" id="ARBA00023002"/>
    </source>
</evidence>
<evidence type="ECO:0000256" key="1">
    <source>
        <dbReference type="ARBA" id="ARBA00006484"/>
    </source>
</evidence>
<dbReference type="GO" id="GO:0050664">
    <property type="term" value="F:oxidoreductase activity, acting on NAD(P)H, oxygen as acceptor"/>
    <property type="evidence" value="ECO:0007669"/>
    <property type="project" value="TreeGrafter"/>
</dbReference>
<gene>
    <name evidence="7" type="ORF">AMS68_001589</name>
</gene>
<dbReference type="EMBL" id="CP051139">
    <property type="protein sequence ID" value="QIW96071.1"/>
    <property type="molecule type" value="Genomic_DNA"/>
</dbReference>
<dbReference type="Proteomes" id="UP000503462">
    <property type="component" value="Chromosome 1"/>
</dbReference>
<accession>A0A6H0XMT7</accession>
<dbReference type="PRINTS" id="PR00080">
    <property type="entry name" value="SDRFAMILY"/>
</dbReference>
<feature type="compositionally biased region" description="Polar residues" evidence="5">
    <location>
        <begin position="309"/>
        <end position="321"/>
    </location>
</feature>
<proteinExistence type="inferred from homology"/>
<dbReference type="PRINTS" id="PR00081">
    <property type="entry name" value="GDHRDH"/>
</dbReference>
<dbReference type="AlphaFoldDB" id="A0A6H0XMT7"/>
<keyword evidence="8" id="KW-1185">Reference proteome</keyword>
<dbReference type="InterPro" id="IPR007219">
    <property type="entry name" value="XnlR_reg_dom"/>
</dbReference>
<dbReference type="InterPro" id="IPR036291">
    <property type="entry name" value="NAD(P)-bd_dom_sf"/>
</dbReference>
<reference evidence="7 8" key="1">
    <citation type="journal article" date="2016" name="Sci. Rep.">
        <title>Peltaster fructicola genome reveals evolution from an invasive phytopathogen to an ectophytic parasite.</title>
        <authorList>
            <person name="Xu C."/>
            <person name="Chen H."/>
            <person name="Gleason M.L."/>
            <person name="Xu J.R."/>
            <person name="Liu H."/>
            <person name="Zhang R."/>
            <person name="Sun G."/>
        </authorList>
    </citation>
    <scope>NUCLEOTIDE SEQUENCE [LARGE SCALE GENOMIC DNA]</scope>
    <source>
        <strain evidence="7 8">LNHT1506</strain>
    </source>
</reference>
<evidence type="ECO:0000256" key="5">
    <source>
        <dbReference type="SAM" id="MobiDB-lite"/>
    </source>
</evidence>
<dbReference type="FunFam" id="3.40.50.720:FF:000084">
    <property type="entry name" value="Short-chain dehydrogenase reductase"/>
    <property type="match status" value="1"/>
</dbReference>
<dbReference type="PANTHER" id="PTHR43008">
    <property type="entry name" value="BENZIL REDUCTASE"/>
    <property type="match status" value="1"/>
</dbReference>
<sequence>MGIRDKFELKGRNYIVTGGAMGIGYNVSRDIAEMGGNIAVLDLEAQPKEPLFELREKFNVKIHYFQCDVGIEQALDSAFEQAVAALGSLDGIVTCAGIAIDKPFPEQTWQEVEKIFHVNSMGTFHSTQLAVTQMQKQKTPGSIVLIASITAHSNLPGFRMAGYNMSKGGVKMLSKALSAELAPFGIRVNSISPAFIRTNQTQVVRDAAPTAVSDLMDTTPPMRRIGEANEVSPAAVYLLSDASAYTTGADILITGGIHTGRGGDYEIVQPCSNCVKRQNVEACVFKDHLPRVAGKPKPRSTRPEHDELQSTVTPLSPSNVLSPALLGIPNCRGGDEHHKKRQRTERPFTEGPNTAPNMLWTSRGVQVHVGSSASLSFLILLRDTLTKYTGSSTFTDASHSSVMLENRSPVTGNDHLAECSHSFDEHVELIDMYYAATSGVLDVIPKKNDLLAHMQAIDTSGIQLAVLHAVIAIGAQCRGGLQDKQCERTHIAKARRVAFNALQDDQLDVNLVRVFITMAYYMFGACRRNTAFMYIGIAARASDTLGLYLQPANTYLWKSVRILDLLVAAILGRSPATADYSRSNWRVDKSPTHRQLCLNASYGVWSIVDQIVQKLYRKSKTDANIVKDFLDRLSRWSAELPPPLKSDPPQGLSEIEQRGYVIGNVHVSCAYYYAVVIATRQYLIAVLHRALSGAQATNTTETTQLANACVESALLMLQTCREVREAGILLDNMCLLKAWVFASGMIVGFAFFVDPYSYTGLEQALIDACHVLQHLSILSPQAKQYYDILQALHKAATEHHERQTAKAPDVTPLVTKIFSLGQGPTETDISEASSSGNTLLSSSLPAEQTFFFDNHFECADSVAVQFWDELLLDTCE</sequence>